<reference evidence="2 3" key="1">
    <citation type="submission" date="2015-04" db="EMBL/GenBank/DDBJ databases">
        <title>Complete genome sequence of Schizopora paradoxa KUC8140, a cosmopolitan wood degrader in East Asia.</title>
        <authorList>
            <consortium name="DOE Joint Genome Institute"/>
            <person name="Min B."/>
            <person name="Park H."/>
            <person name="Jang Y."/>
            <person name="Kim J.-J."/>
            <person name="Kim K.H."/>
            <person name="Pangilinan J."/>
            <person name="Lipzen A."/>
            <person name="Riley R."/>
            <person name="Grigoriev I.V."/>
            <person name="Spatafora J.W."/>
            <person name="Choi I.-G."/>
        </authorList>
    </citation>
    <scope>NUCLEOTIDE SEQUENCE [LARGE SCALE GENOMIC DNA]</scope>
    <source>
        <strain evidence="2 3">KUC8140</strain>
    </source>
</reference>
<accession>A0A0H2RNR6</accession>
<dbReference type="Proteomes" id="UP000053477">
    <property type="component" value="Unassembled WGS sequence"/>
</dbReference>
<dbReference type="InterPro" id="IPR050276">
    <property type="entry name" value="MshD_Acetyltransferase"/>
</dbReference>
<sequence length="237" mass="26493">MMSSADSGLFIRRARPSDSTAVSRICLVTGDAGESAEPLLTIGEFVGICYAVPYLHVQHAGGFVLVRPFSSETADVDERLKDEDGNEVVAYVVFATDSNAFASEVEKEWYPAYREKYPIAHIMPGGEGHSSFTNLDKHYVILIHHPDPFDQSCLSFSPAHMHINILPPYQRQGWGRRLIGKAVSYLRDEEGLTGVWLGMDTRNHKAAKFYERIGFRNSNLVDGPAHCVGLKFEDWKD</sequence>
<dbReference type="InterPro" id="IPR000182">
    <property type="entry name" value="GNAT_dom"/>
</dbReference>
<dbReference type="EMBL" id="KQ085958">
    <property type="protein sequence ID" value="KLO13499.1"/>
    <property type="molecule type" value="Genomic_DNA"/>
</dbReference>
<dbReference type="CDD" id="cd04301">
    <property type="entry name" value="NAT_SF"/>
    <property type="match status" value="1"/>
</dbReference>
<evidence type="ECO:0000259" key="1">
    <source>
        <dbReference type="PROSITE" id="PS51186"/>
    </source>
</evidence>
<feature type="domain" description="N-acetyltransferase" evidence="1">
    <location>
        <begin position="89"/>
        <end position="237"/>
    </location>
</feature>
<dbReference type="PROSITE" id="PS51186">
    <property type="entry name" value="GNAT"/>
    <property type="match status" value="1"/>
</dbReference>
<dbReference type="InterPro" id="IPR016181">
    <property type="entry name" value="Acyl_CoA_acyltransferase"/>
</dbReference>
<dbReference type="InParanoid" id="A0A0H2RNR6"/>
<name>A0A0H2RNR6_9AGAM</name>
<organism evidence="2 3">
    <name type="scientific">Schizopora paradoxa</name>
    <dbReference type="NCBI Taxonomy" id="27342"/>
    <lineage>
        <taxon>Eukaryota</taxon>
        <taxon>Fungi</taxon>
        <taxon>Dikarya</taxon>
        <taxon>Basidiomycota</taxon>
        <taxon>Agaricomycotina</taxon>
        <taxon>Agaricomycetes</taxon>
        <taxon>Hymenochaetales</taxon>
        <taxon>Schizoporaceae</taxon>
        <taxon>Schizopora</taxon>
    </lineage>
</organism>
<dbReference type="STRING" id="27342.A0A0H2RNR6"/>
<dbReference type="PANTHER" id="PTHR43617:SF38">
    <property type="entry name" value="N-ACETYLTRANSFERASE DOMAIN-CONTAINING PROTEIN"/>
    <property type="match status" value="1"/>
</dbReference>
<dbReference type="OrthoDB" id="9975416at2759"/>
<evidence type="ECO:0000313" key="3">
    <source>
        <dbReference type="Proteomes" id="UP000053477"/>
    </source>
</evidence>
<dbReference type="AlphaFoldDB" id="A0A0H2RNR6"/>
<dbReference type="PANTHER" id="PTHR43617">
    <property type="entry name" value="L-AMINO ACID N-ACETYLTRANSFERASE"/>
    <property type="match status" value="1"/>
</dbReference>
<gene>
    <name evidence="2" type="ORF">SCHPADRAFT_904083</name>
</gene>
<evidence type="ECO:0000313" key="2">
    <source>
        <dbReference type="EMBL" id="KLO13499.1"/>
    </source>
</evidence>
<dbReference type="SUPFAM" id="SSF55729">
    <property type="entry name" value="Acyl-CoA N-acyltransferases (Nat)"/>
    <property type="match status" value="1"/>
</dbReference>
<keyword evidence="3" id="KW-1185">Reference proteome</keyword>
<dbReference type="Gene3D" id="3.40.630.30">
    <property type="match status" value="1"/>
</dbReference>
<proteinExistence type="predicted"/>
<dbReference type="Pfam" id="PF00583">
    <property type="entry name" value="Acetyltransf_1"/>
    <property type="match status" value="1"/>
</dbReference>
<dbReference type="GO" id="GO:0016747">
    <property type="term" value="F:acyltransferase activity, transferring groups other than amino-acyl groups"/>
    <property type="evidence" value="ECO:0007669"/>
    <property type="project" value="InterPro"/>
</dbReference>
<protein>
    <recommendedName>
        <fullName evidence="1">N-acetyltransferase domain-containing protein</fullName>
    </recommendedName>
</protein>